<dbReference type="Gene3D" id="1.10.3360.10">
    <property type="entry name" value="VPA0735-like domain"/>
    <property type="match status" value="1"/>
</dbReference>
<dbReference type="Pfam" id="PF06742">
    <property type="entry name" value="DUF1214"/>
    <property type="match status" value="1"/>
</dbReference>
<dbReference type="KEGG" id="rgu:A4W93_24995"/>
<dbReference type="Pfam" id="PF06863">
    <property type="entry name" value="DUF1254"/>
    <property type="match status" value="1"/>
</dbReference>
<dbReference type="STRING" id="946333.A4W93_24995"/>
<protein>
    <submittedName>
        <fullName evidence="1">Uncharacterized protein</fullName>
    </submittedName>
</protein>
<reference evidence="1 2" key="1">
    <citation type="submission" date="2016-04" db="EMBL/GenBank/DDBJ databases">
        <title>Complete genome sequence of natural rubber-degrading, novel Gram-negative bacterium, Rhizobacter gummiphilus strain NS21.</title>
        <authorList>
            <person name="Tabata M."/>
            <person name="Kasai D."/>
            <person name="Fukuda M."/>
        </authorList>
    </citation>
    <scope>NUCLEOTIDE SEQUENCE [LARGE SCALE GENOMIC DNA]</scope>
    <source>
        <strain evidence="1 2">NS21</strain>
    </source>
</reference>
<dbReference type="InterPro" id="IPR037049">
    <property type="entry name" value="DUF1214_C_sf"/>
</dbReference>
<keyword evidence="2" id="KW-1185">Reference proteome</keyword>
<dbReference type="EMBL" id="CP015118">
    <property type="protein sequence ID" value="ARN24048.1"/>
    <property type="molecule type" value="Genomic_DNA"/>
</dbReference>
<organism evidence="1 2">
    <name type="scientific">Piscinibacter gummiphilus</name>
    <dbReference type="NCBI Taxonomy" id="946333"/>
    <lineage>
        <taxon>Bacteria</taxon>
        <taxon>Pseudomonadati</taxon>
        <taxon>Pseudomonadota</taxon>
        <taxon>Betaproteobacteria</taxon>
        <taxon>Burkholderiales</taxon>
        <taxon>Sphaerotilaceae</taxon>
        <taxon>Piscinibacter</taxon>
    </lineage>
</organism>
<dbReference type="OrthoDB" id="272779at2"/>
<gene>
    <name evidence="1" type="ORF">A4W93_24995</name>
</gene>
<dbReference type="InterPro" id="IPR010679">
    <property type="entry name" value="DUF1254"/>
</dbReference>
<sequence>MRGLSICLFVGVTTAAQAQIFPPEDEANATLVRSRASQAVIWGMPAVNTDLMLQQMLDKTPGRMNQLIYWGRPLDSRNQTLTPNPDTLYVMAFFDTRQVGPVVLEVPRADAGGSLTGNTMTMWQTALEDVGVLGVDRGKGGRFVILPPGHAGKVPVGFTPLKADTHTTYALLRVNMTSHAEADVQKAVAYARRIRVYPLAQASKPPATVISDVKDIEFDSTIRYDLSFFRSLHRVVQAEPWIERDRAMIDVLRTVGIEKGKPFSPNDAVQKALLAGAADAKAALVHRYDQGFAPFFSASSHWTNPTHQEAIEGQGSNYGEQDKYPVDARGLLYTYGYISIKRPGTAQFYLISIRDKEGQPFHGSRQYRLRVPAGAPVEQYWSVTAYDRETHALIKGMSRASRSSQIADMPRNADGSVDVYFGPTAPAGKERSWVPTDPTRGFELMFRVYGPKKEFFEKRWVLPDVEAAP</sequence>
<dbReference type="InterPro" id="IPR037050">
    <property type="entry name" value="DUF1254_sf"/>
</dbReference>
<accession>A0A1W6LIL2</accession>
<proteinExistence type="predicted"/>
<dbReference type="PANTHER" id="PTHR36509:SF3">
    <property type="entry name" value="SIGNAL PEPTIDE PROTEIN"/>
    <property type="match status" value="1"/>
</dbReference>
<dbReference type="SUPFAM" id="SSF160935">
    <property type="entry name" value="VPA0735-like"/>
    <property type="match status" value="1"/>
</dbReference>
<evidence type="ECO:0000313" key="1">
    <source>
        <dbReference type="EMBL" id="ARN24048.1"/>
    </source>
</evidence>
<dbReference type="AlphaFoldDB" id="A0A1W6LIL2"/>
<dbReference type="InterPro" id="IPR010621">
    <property type="entry name" value="DUF1214"/>
</dbReference>
<dbReference type="PANTHER" id="PTHR36509">
    <property type="entry name" value="BLL3101 PROTEIN"/>
    <property type="match status" value="1"/>
</dbReference>
<name>A0A1W6LIL2_9BURK</name>
<dbReference type="Proteomes" id="UP000193427">
    <property type="component" value="Chromosome"/>
</dbReference>
<dbReference type="Gene3D" id="2.60.40.1610">
    <property type="entry name" value="Domain of unknown function DUF1254"/>
    <property type="match status" value="1"/>
</dbReference>
<dbReference type="Gene3D" id="2.60.120.600">
    <property type="entry name" value="Domain of unknown function DUF1214, C-terminal domain"/>
    <property type="match status" value="1"/>
</dbReference>
<evidence type="ECO:0000313" key="2">
    <source>
        <dbReference type="Proteomes" id="UP000193427"/>
    </source>
</evidence>